<sequence>MSQTSSSTSVEQLLARITAGTERLLQEATPDGSDETRATIAELLDVVEEVDDLLETIDFERLPDAVEVSALPDLVKLDGVPNAIREHDPDLALDLSAIRDVIHLRGLWNAVDLVDFLRELRQLKSELEDVLGPDAFGSSGDSEAAAEIRKFADEVKPDATNAALQQEAKEGAKAARKGVIDGHSKFEDLYESTQRGPGYAGRKPVSNNPTAVSSVPYGPLPASVSTRVSTVPTSVRHAKIDALPRIYSRRWKTAGRTE</sequence>
<dbReference type="AlphaFoldDB" id="A0A2A5QZW9"/>
<proteinExistence type="predicted"/>
<evidence type="ECO:0000313" key="2">
    <source>
        <dbReference type="EMBL" id="PCR92390.1"/>
    </source>
</evidence>
<reference evidence="2 3" key="1">
    <citation type="submission" date="2017-09" db="EMBL/GenBank/DDBJ databases">
        <title>Genome sequences of Natrinema ejinorence JCM 13890T.</title>
        <authorList>
            <person name="Roh S.W."/>
            <person name="Kim Y.B."/>
            <person name="Kim J.Y."/>
        </authorList>
    </citation>
    <scope>NUCLEOTIDE SEQUENCE [LARGE SCALE GENOMIC DNA]</scope>
    <source>
        <strain evidence="2 3">JCM 13890</strain>
    </source>
</reference>
<protein>
    <submittedName>
        <fullName evidence="2">Uncharacterized protein</fullName>
    </submittedName>
</protein>
<evidence type="ECO:0000256" key="1">
    <source>
        <dbReference type="SAM" id="MobiDB-lite"/>
    </source>
</evidence>
<dbReference type="EMBL" id="NXNI01000001">
    <property type="protein sequence ID" value="PCR92390.1"/>
    <property type="molecule type" value="Genomic_DNA"/>
</dbReference>
<keyword evidence="3" id="KW-1185">Reference proteome</keyword>
<organism evidence="2 3">
    <name type="scientific">Natrinema ejinorense</name>
    <dbReference type="NCBI Taxonomy" id="373386"/>
    <lineage>
        <taxon>Archaea</taxon>
        <taxon>Methanobacteriati</taxon>
        <taxon>Methanobacteriota</taxon>
        <taxon>Stenosarchaea group</taxon>
        <taxon>Halobacteria</taxon>
        <taxon>Halobacteriales</taxon>
        <taxon>Natrialbaceae</taxon>
        <taxon>Natrinema</taxon>
    </lineage>
</organism>
<dbReference type="Proteomes" id="UP000219689">
    <property type="component" value="Unassembled WGS sequence"/>
</dbReference>
<feature type="region of interest" description="Disordered" evidence="1">
    <location>
        <begin position="192"/>
        <end position="212"/>
    </location>
</feature>
<accession>A0A2A5QZW9</accession>
<dbReference type="RefSeq" id="WP_097381313.1">
    <property type="nucleotide sequence ID" value="NZ_NXNI01000001.1"/>
</dbReference>
<comment type="caution">
    <text evidence="2">The sequence shown here is derived from an EMBL/GenBank/DDBJ whole genome shotgun (WGS) entry which is preliminary data.</text>
</comment>
<evidence type="ECO:0000313" key="3">
    <source>
        <dbReference type="Proteomes" id="UP000219689"/>
    </source>
</evidence>
<dbReference type="OrthoDB" id="205324at2157"/>
<gene>
    <name evidence="2" type="ORF">CP557_18780</name>
</gene>
<name>A0A2A5QZW9_9EURY</name>